<evidence type="ECO:0000256" key="1">
    <source>
        <dbReference type="ARBA" id="ARBA00001539"/>
    </source>
</evidence>
<evidence type="ECO:0000256" key="3">
    <source>
        <dbReference type="ARBA" id="ARBA00011990"/>
    </source>
</evidence>
<dbReference type="WBParaSite" id="ACRNAN_scaffold2626.g7381.t1">
    <property type="protein sequence ID" value="ACRNAN_scaffold2626.g7381.t1"/>
    <property type="gene ID" value="ACRNAN_scaffold2626.g7381"/>
</dbReference>
<comment type="similarity">
    <text evidence="2">Belongs to the NAD(P)-dependent epimerase/dehydratase family. dTDP-glucose dehydratase subfamily.</text>
</comment>
<evidence type="ECO:0000259" key="5">
    <source>
        <dbReference type="Pfam" id="PF16363"/>
    </source>
</evidence>
<dbReference type="AlphaFoldDB" id="A0A914DG27"/>
<dbReference type="InterPro" id="IPR036291">
    <property type="entry name" value="NAD(P)-bd_dom_sf"/>
</dbReference>
<feature type="domain" description="NAD(P)-binding" evidence="5">
    <location>
        <begin position="8"/>
        <end position="317"/>
    </location>
</feature>
<sequence length="334" mass="38782">MFEPKSVLITGGCGFIGSNFLNYIFNKWPNSIIVNFDKLAEGSFKENVTSEIRSSNRYSIVVGNLLNKEQIFKTLFLYKIDTIVHFAALTHVDDSYADRIGTIYENVMSTTNLLEAVIEYGGIQRFLYISTDEVYGDSEENEEQKNERAPLNPTNPYAASKAAAENIIRCYYHSYKLPYVMVRMNNVFGPNQYETKLIPKFIKLAFYGQPYTLRSDGSHTRNWIFVDDCAEAIKRTIESGRIGEIYNIGSEYEYSNFEVMCFIHKYVAGYLGRKPGPIKLRQIQDRPYHDRRYYIDFSKIAKEFGWKCKTSFEEGLLKTIDHTLKNMKKEKFNE</sequence>
<protein>
    <recommendedName>
        <fullName evidence="4">dTDP-D-glucose 4,6-dehydratase</fullName>
        <ecNumber evidence="3">4.2.1.46</ecNumber>
    </recommendedName>
</protein>
<dbReference type="Pfam" id="PF16363">
    <property type="entry name" value="GDP_Man_Dehyd"/>
    <property type="match status" value="1"/>
</dbReference>
<evidence type="ECO:0000313" key="6">
    <source>
        <dbReference type="Proteomes" id="UP000887540"/>
    </source>
</evidence>
<dbReference type="Gene3D" id="3.40.50.720">
    <property type="entry name" value="NAD(P)-binding Rossmann-like Domain"/>
    <property type="match status" value="1"/>
</dbReference>
<evidence type="ECO:0000313" key="7">
    <source>
        <dbReference type="WBParaSite" id="ACRNAN_scaffold2626.g7381.t1"/>
    </source>
</evidence>
<dbReference type="FunFam" id="3.40.50.720:FF:000304">
    <property type="entry name" value="UDP-glucose 4,6-dehydratase"/>
    <property type="match status" value="1"/>
</dbReference>
<accession>A0A914DG27</accession>
<evidence type="ECO:0000256" key="2">
    <source>
        <dbReference type="ARBA" id="ARBA00008178"/>
    </source>
</evidence>
<dbReference type="GO" id="GO:0008460">
    <property type="term" value="F:dTDP-glucose 4,6-dehydratase activity"/>
    <property type="evidence" value="ECO:0007669"/>
    <property type="project" value="UniProtKB-EC"/>
</dbReference>
<dbReference type="Gene3D" id="3.90.25.10">
    <property type="entry name" value="UDP-galactose 4-epimerase, domain 1"/>
    <property type="match status" value="1"/>
</dbReference>
<evidence type="ECO:0000256" key="4">
    <source>
        <dbReference type="ARBA" id="ARBA00067702"/>
    </source>
</evidence>
<keyword evidence="6" id="KW-1185">Reference proteome</keyword>
<comment type="catalytic activity">
    <reaction evidence="1">
        <text>dTDP-alpha-D-glucose = dTDP-4-dehydro-6-deoxy-alpha-D-glucose + H2O</text>
        <dbReference type="Rhea" id="RHEA:17221"/>
        <dbReference type="ChEBI" id="CHEBI:15377"/>
        <dbReference type="ChEBI" id="CHEBI:57477"/>
        <dbReference type="ChEBI" id="CHEBI:57649"/>
        <dbReference type="EC" id="4.2.1.46"/>
    </reaction>
</comment>
<dbReference type="Proteomes" id="UP000887540">
    <property type="component" value="Unplaced"/>
</dbReference>
<dbReference type="GO" id="GO:0009225">
    <property type="term" value="P:nucleotide-sugar metabolic process"/>
    <property type="evidence" value="ECO:0007669"/>
    <property type="project" value="UniProtKB-ARBA"/>
</dbReference>
<reference evidence="7" key="1">
    <citation type="submission" date="2022-11" db="UniProtKB">
        <authorList>
            <consortium name="WormBaseParasite"/>
        </authorList>
    </citation>
    <scope>IDENTIFICATION</scope>
</reference>
<dbReference type="SUPFAM" id="SSF51735">
    <property type="entry name" value="NAD(P)-binding Rossmann-fold domains"/>
    <property type="match status" value="1"/>
</dbReference>
<organism evidence="6 7">
    <name type="scientific">Acrobeloides nanus</name>
    <dbReference type="NCBI Taxonomy" id="290746"/>
    <lineage>
        <taxon>Eukaryota</taxon>
        <taxon>Metazoa</taxon>
        <taxon>Ecdysozoa</taxon>
        <taxon>Nematoda</taxon>
        <taxon>Chromadorea</taxon>
        <taxon>Rhabditida</taxon>
        <taxon>Tylenchina</taxon>
        <taxon>Cephalobomorpha</taxon>
        <taxon>Cephaloboidea</taxon>
        <taxon>Cephalobidae</taxon>
        <taxon>Acrobeloides</taxon>
    </lineage>
</organism>
<dbReference type="PANTHER" id="PTHR43000">
    <property type="entry name" value="DTDP-D-GLUCOSE 4,6-DEHYDRATASE-RELATED"/>
    <property type="match status" value="1"/>
</dbReference>
<name>A0A914DG27_9BILA</name>
<dbReference type="InterPro" id="IPR016040">
    <property type="entry name" value="NAD(P)-bd_dom"/>
</dbReference>
<dbReference type="EC" id="4.2.1.46" evidence="3"/>
<proteinExistence type="inferred from homology"/>